<dbReference type="GO" id="GO:0051539">
    <property type="term" value="F:4 iron, 4 sulfur cluster binding"/>
    <property type="evidence" value="ECO:0007669"/>
    <property type="project" value="UniProtKB-KW"/>
</dbReference>
<keyword evidence="8" id="KW-0597">Phosphoprotein</keyword>
<dbReference type="AlphaFoldDB" id="A0A7L4YN14"/>
<evidence type="ECO:0000256" key="19">
    <source>
        <dbReference type="SAM" id="Phobius"/>
    </source>
</evidence>
<evidence type="ECO:0000256" key="15">
    <source>
        <dbReference type="ARBA" id="ARBA00023012"/>
    </source>
</evidence>
<dbReference type="SMART" id="SM00387">
    <property type="entry name" value="HATPase_c"/>
    <property type="match status" value="1"/>
</dbReference>
<evidence type="ECO:0000256" key="7">
    <source>
        <dbReference type="ARBA" id="ARBA00022490"/>
    </source>
</evidence>
<dbReference type="InterPro" id="IPR011712">
    <property type="entry name" value="Sig_transdc_His_kin_sub3_dim/P"/>
</dbReference>
<sequence>MTERHSSASVIRMVEIGQHVLFVALVVLSVLRSYDEVPARWQTVVLGGAILGWYLAGALRRTALSSARRRYLWLGVLVALWMIAMLVSTEYAWTGFALVFLVMHLLPVVPAVAVVVAITAVIVVVQVIDLGWKVATAGILGPIIGATVVVGLALAYRAIEVESAHRQRLVQELLRTQDDLVATSDALAAAQREAGTTAERERLAREIHDTLAQGFSSILLLSRSGLESGVDRAGVLAQIESTASDNLAEARRVVRALSPAELQSSSLADSLRRLGSRIAQQTGVAVDVRVEGTPTALDAPREVALLRIAQSALSNVRQHAQAQRAVVTLTYDERDVVLDVVDDGCGFTVTSVNTGAGGSFGLAAMRSRLRMVGGTLAVESAPGEGTALSARVPISVGSAL</sequence>
<feature type="transmembrane region" description="Helical" evidence="19">
    <location>
        <begin position="12"/>
        <end position="34"/>
    </location>
</feature>
<dbReference type="CDD" id="cd16917">
    <property type="entry name" value="HATPase_UhpB-NarQ-NarX-like"/>
    <property type="match status" value="1"/>
</dbReference>
<dbReference type="GO" id="GO:0046983">
    <property type="term" value="F:protein dimerization activity"/>
    <property type="evidence" value="ECO:0007669"/>
    <property type="project" value="InterPro"/>
</dbReference>
<dbReference type="PANTHER" id="PTHR24421">
    <property type="entry name" value="NITRATE/NITRITE SENSOR PROTEIN NARX-RELATED"/>
    <property type="match status" value="1"/>
</dbReference>
<evidence type="ECO:0000256" key="16">
    <source>
        <dbReference type="ARBA" id="ARBA00023014"/>
    </source>
</evidence>
<dbReference type="PROSITE" id="PS50109">
    <property type="entry name" value="HIS_KIN"/>
    <property type="match status" value="1"/>
</dbReference>
<dbReference type="KEGG" id="eke:EK0264_08260"/>
<dbReference type="GO" id="GO:0005737">
    <property type="term" value="C:cytoplasm"/>
    <property type="evidence" value="ECO:0007669"/>
    <property type="project" value="UniProtKB-SubCell"/>
</dbReference>
<keyword evidence="12 21" id="KW-0418">Kinase</keyword>
<dbReference type="EC" id="2.7.13.3" evidence="4"/>
<evidence type="ECO:0000256" key="11">
    <source>
        <dbReference type="ARBA" id="ARBA00022741"/>
    </source>
</evidence>
<evidence type="ECO:0000256" key="12">
    <source>
        <dbReference type="ARBA" id="ARBA00022777"/>
    </source>
</evidence>
<dbReference type="PIRSF" id="PIRSF037434">
    <property type="entry name" value="STHK_ChrS"/>
    <property type="match status" value="1"/>
</dbReference>
<keyword evidence="16" id="KW-0411">Iron-sulfur</keyword>
<feature type="transmembrane region" description="Helical" evidence="19">
    <location>
        <begin position="40"/>
        <end position="59"/>
    </location>
</feature>
<evidence type="ECO:0000256" key="4">
    <source>
        <dbReference type="ARBA" id="ARBA00012438"/>
    </source>
</evidence>
<dbReference type="GO" id="GO:0016020">
    <property type="term" value="C:membrane"/>
    <property type="evidence" value="ECO:0007669"/>
    <property type="project" value="InterPro"/>
</dbReference>
<dbReference type="Pfam" id="PF07730">
    <property type="entry name" value="HisKA_3"/>
    <property type="match status" value="1"/>
</dbReference>
<dbReference type="OrthoDB" id="144293at2"/>
<dbReference type="RefSeq" id="WP_159544592.1">
    <property type="nucleotide sequence ID" value="NZ_CP047156.1"/>
</dbReference>
<evidence type="ECO:0000256" key="1">
    <source>
        <dbReference type="ARBA" id="ARBA00000085"/>
    </source>
</evidence>
<comment type="subcellular location">
    <subcellularLocation>
        <location evidence="3">Cytoplasm</location>
    </subcellularLocation>
</comment>
<evidence type="ECO:0000256" key="18">
    <source>
        <dbReference type="ARBA" id="ARBA00030800"/>
    </source>
</evidence>
<comment type="cofactor">
    <cofactor evidence="2">
        <name>[4Fe-4S] cluster</name>
        <dbReference type="ChEBI" id="CHEBI:49883"/>
    </cofactor>
</comment>
<keyword evidence="19" id="KW-0812">Transmembrane</keyword>
<dbReference type="GO" id="GO:0000155">
    <property type="term" value="F:phosphorelay sensor kinase activity"/>
    <property type="evidence" value="ECO:0007669"/>
    <property type="project" value="InterPro"/>
</dbReference>
<evidence type="ECO:0000313" key="22">
    <source>
        <dbReference type="Proteomes" id="UP000463857"/>
    </source>
</evidence>
<evidence type="ECO:0000256" key="8">
    <source>
        <dbReference type="ARBA" id="ARBA00022553"/>
    </source>
</evidence>
<evidence type="ECO:0000256" key="5">
    <source>
        <dbReference type="ARBA" id="ARBA00017322"/>
    </source>
</evidence>
<evidence type="ECO:0000256" key="13">
    <source>
        <dbReference type="ARBA" id="ARBA00022840"/>
    </source>
</evidence>
<evidence type="ECO:0000256" key="3">
    <source>
        <dbReference type="ARBA" id="ARBA00004496"/>
    </source>
</evidence>
<comment type="catalytic activity">
    <reaction evidence="1">
        <text>ATP + protein L-histidine = ADP + protein N-phospho-L-histidine.</text>
        <dbReference type="EC" id="2.7.13.3"/>
    </reaction>
</comment>
<dbReference type="InterPro" id="IPR017205">
    <property type="entry name" value="Sig_transdc_His_kinase_ChrS"/>
</dbReference>
<evidence type="ECO:0000256" key="17">
    <source>
        <dbReference type="ARBA" id="ARBA00024827"/>
    </source>
</evidence>
<dbReference type="PRINTS" id="PR00344">
    <property type="entry name" value="BCTRLSENSOR"/>
</dbReference>
<comment type="function">
    <text evidence="17">Member of the two-component regulatory system NreB/NreC involved in the control of dissimilatory nitrate/nitrite reduction in response to oxygen. NreB functions as a direct oxygen sensor histidine kinase which is autophosphorylated, in the absence of oxygen, probably at the conserved histidine residue, and transfers its phosphate group probably to a conserved aspartate residue of NreC. NreB/NreC activates the expression of the nitrate (narGHJI) and nitrite (nir) reductase operons, as well as the putative nitrate transporter gene narT.</text>
</comment>
<dbReference type="InterPro" id="IPR003594">
    <property type="entry name" value="HATPase_dom"/>
</dbReference>
<evidence type="ECO:0000259" key="20">
    <source>
        <dbReference type="PROSITE" id="PS50109"/>
    </source>
</evidence>
<keyword evidence="13" id="KW-0067">ATP-binding</keyword>
<keyword evidence="9" id="KW-0808">Transferase</keyword>
<dbReference type="GO" id="GO:0046872">
    <property type="term" value="F:metal ion binding"/>
    <property type="evidence" value="ECO:0007669"/>
    <property type="project" value="UniProtKB-KW"/>
</dbReference>
<keyword evidence="6" id="KW-0004">4Fe-4S</keyword>
<dbReference type="InterPro" id="IPR036890">
    <property type="entry name" value="HATPase_C_sf"/>
</dbReference>
<keyword evidence="10" id="KW-0479">Metal-binding</keyword>
<feature type="transmembrane region" description="Helical" evidence="19">
    <location>
        <begin position="71"/>
        <end position="93"/>
    </location>
</feature>
<proteinExistence type="predicted"/>
<dbReference type="Gene3D" id="1.20.5.1930">
    <property type="match status" value="1"/>
</dbReference>
<organism evidence="21 22">
    <name type="scientific">Epidermidibacterium keratini</name>
    <dbReference type="NCBI Taxonomy" id="1891644"/>
    <lineage>
        <taxon>Bacteria</taxon>
        <taxon>Bacillati</taxon>
        <taxon>Actinomycetota</taxon>
        <taxon>Actinomycetes</taxon>
        <taxon>Sporichthyales</taxon>
        <taxon>Sporichthyaceae</taxon>
        <taxon>Epidermidibacterium</taxon>
    </lineage>
</organism>
<dbReference type="InterPro" id="IPR050482">
    <property type="entry name" value="Sensor_HK_TwoCompSys"/>
</dbReference>
<evidence type="ECO:0000256" key="10">
    <source>
        <dbReference type="ARBA" id="ARBA00022723"/>
    </source>
</evidence>
<dbReference type="InterPro" id="IPR004358">
    <property type="entry name" value="Sig_transdc_His_kin-like_C"/>
</dbReference>
<keyword evidence="14" id="KW-0408">Iron</keyword>
<keyword evidence="7" id="KW-0963">Cytoplasm</keyword>
<keyword evidence="15" id="KW-0902">Two-component regulatory system</keyword>
<dbReference type="Proteomes" id="UP000463857">
    <property type="component" value="Chromosome"/>
</dbReference>
<feature type="domain" description="Histidine kinase" evidence="20">
    <location>
        <begin position="202"/>
        <end position="396"/>
    </location>
</feature>
<dbReference type="Gene3D" id="3.30.565.10">
    <property type="entry name" value="Histidine kinase-like ATPase, C-terminal domain"/>
    <property type="match status" value="1"/>
</dbReference>
<dbReference type="GO" id="GO:0005524">
    <property type="term" value="F:ATP binding"/>
    <property type="evidence" value="ECO:0007669"/>
    <property type="project" value="UniProtKB-KW"/>
</dbReference>
<keyword evidence="19" id="KW-1133">Transmembrane helix</keyword>
<keyword evidence="11" id="KW-0547">Nucleotide-binding</keyword>
<dbReference type="SUPFAM" id="SSF55874">
    <property type="entry name" value="ATPase domain of HSP90 chaperone/DNA topoisomerase II/histidine kinase"/>
    <property type="match status" value="1"/>
</dbReference>
<gene>
    <name evidence="21" type="ORF">EK0264_08260</name>
</gene>
<evidence type="ECO:0000256" key="2">
    <source>
        <dbReference type="ARBA" id="ARBA00001966"/>
    </source>
</evidence>
<accession>A0A7L4YN14</accession>
<protein>
    <recommendedName>
        <fullName evidence="5">Oxygen sensor histidine kinase NreB</fullName>
        <ecNumber evidence="4">2.7.13.3</ecNumber>
    </recommendedName>
    <alternativeName>
        <fullName evidence="18">Nitrogen regulation protein B</fullName>
    </alternativeName>
</protein>
<feature type="transmembrane region" description="Helical" evidence="19">
    <location>
        <begin position="99"/>
        <end position="125"/>
    </location>
</feature>
<evidence type="ECO:0000256" key="14">
    <source>
        <dbReference type="ARBA" id="ARBA00023004"/>
    </source>
</evidence>
<keyword evidence="19" id="KW-0472">Membrane</keyword>
<dbReference type="Pfam" id="PF02518">
    <property type="entry name" value="HATPase_c"/>
    <property type="match status" value="1"/>
</dbReference>
<dbReference type="InParanoid" id="A0A7L4YN14"/>
<reference evidence="21 22" key="1">
    <citation type="journal article" date="2018" name="Int. J. Syst. Evol. Microbiol.">
        <title>Epidermidibacterium keratini gen. nov., sp. nov., a member of the family Sporichthyaceae, isolated from keratin epidermis.</title>
        <authorList>
            <person name="Lee D.G."/>
            <person name="Trujillo M.E."/>
            <person name="Kang S."/>
            <person name="Nam J.J."/>
            <person name="Kim Y.J."/>
        </authorList>
    </citation>
    <scope>NUCLEOTIDE SEQUENCE [LARGE SCALE GENOMIC DNA]</scope>
    <source>
        <strain evidence="21 22">EPI-7</strain>
    </source>
</reference>
<evidence type="ECO:0000313" key="21">
    <source>
        <dbReference type="EMBL" id="QHC00273.1"/>
    </source>
</evidence>
<feature type="transmembrane region" description="Helical" evidence="19">
    <location>
        <begin position="137"/>
        <end position="159"/>
    </location>
</feature>
<evidence type="ECO:0000256" key="9">
    <source>
        <dbReference type="ARBA" id="ARBA00022679"/>
    </source>
</evidence>
<dbReference type="PANTHER" id="PTHR24421:SF10">
    <property type="entry name" value="NITRATE_NITRITE SENSOR PROTEIN NARQ"/>
    <property type="match status" value="1"/>
</dbReference>
<evidence type="ECO:0000256" key="6">
    <source>
        <dbReference type="ARBA" id="ARBA00022485"/>
    </source>
</evidence>
<name>A0A7L4YN14_9ACTN</name>
<keyword evidence="22" id="KW-1185">Reference proteome</keyword>
<dbReference type="InterPro" id="IPR005467">
    <property type="entry name" value="His_kinase_dom"/>
</dbReference>
<dbReference type="EMBL" id="CP047156">
    <property type="protein sequence ID" value="QHC00273.1"/>
    <property type="molecule type" value="Genomic_DNA"/>
</dbReference>